<feature type="region of interest" description="Disordered" evidence="1">
    <location>
        <begin position="31"/>
        <end position="71"/>
    </location>
</feature>
<dbReference type="SMART" id="SM00504">
    <property type="entry name" value="Ubox"/>
    <property type="match status" value="1"/>
</dbReference>
<dbReference type="eggNOG" id="KOG0504">
    <property type="taxonomic scope" value="Eukaryota"/>
</dbReference>
<dbReference type="Proteomes" id="UP000008141">
    <property type="component" value="Unassembled WGS sequence"/>
</dbReference>
<proteinExistence type="predicted"/>
<evidence type="ECO:0000256" key="1">
    <source>
        <dbReference type="SAM" id="MobiDB-lite"/>
    </source>
</evidence>
<feature type="compositionally biased region" description="Basic residues" evidence="1">
    <location>
        <begin position="95"/>
        <end position="107"/>
    </location>
</feature>
<name>E1ZT01_CHLVA</name>
<dbReference type="Pfam" id="PF04564">
    <property type="entry name" value="U-box"/>
    <property type="match status" value="1"/>
</dbReference>
<dbReference type="InParanoid" id="E1ZT01"/>
<dbReference type="AlphaFoldDB" id="E1ZT01"/>
<dbReference type="KEGG" id="cvr:CHLNCDRAFT_141502"/>
<feature type="domain" description="U-box" evidence="2">
    <location>
        <begin position="155"/>
        <end position="234"/>
    </location>
</feature>
<evidence type="ECO:0000259" key="2">
    <source>
        <dbReference type="PROSITE" id="PS51698"/>
    </source>
</evidence>
<dbReference type="UniPathway" id="UPA00143"/>
<dbReference type="PANTHER" id="PTHR46573">
    <property type="entry name" value="WD REPEAT, SAM AND U-BOX DOMAIN-CONTAINING PROTEIN 1"/>
    <property type="match status" value="1"/>
</dbReference>
<dbReference type="OrthoDB" id="885946at2759"/>
<dbReference type="GO" id="GO:0016567">
    <property type="term" value="P:protein ubiquitination"/>
    <property type="evidence" value="ECO:0007669"/>
    <property type="project" value="UniProtKB-UniPathway"/>
</dbReference>
<reference evidence="3 4" key="1">
    <citation type="journal article" date="2010" name="Plant Cell">
        <title>The Chlorella variabilis NC64A genome reveals adaptation to photosymbiosis, coevolution with viruses, and cryptic sex.</title>
        <authorList>
            <person name="Blanc G."/>
            <person name="Duncan G."/>
            <person name="Agarkova I."/>
            <person name="Borodovsky M."/>
            <person name="Gurnon J."/>
            <person name="Kuo A."/>
            <person name="Lindquist E."/>
            <person name="Lucas S."/>
            <person name="Pangilinan J."/>
            <person name="Polle J."/>
            <person name="Salamov A."/>
            <person name="Terry A."/>
            <person name="Yamada T."/>
            <person name="Dunigan D.D."/>
            <person name="Grigoriev I.V."/>
            <person name="Claverie J.M."/>
            <person name="Van Etten J.L."/>
        </authorList>
    </citation>
    <scope>NUCLEOTIDE SEQUENCE [LARGE SCALE GENOMIC DNA]</scope>
    <source>
        <strain evidence="3 4">NC64A</strain>
    </source>
</reference>
<sequence>MVLQDHQGLTPRMRAIKQNQLGAAKVLLKLEQQQAGRRQSGVPSSRHSRREHAEAPGTAPASTAAAEAAAEAAAAQLLAEEELQKQQAARQAAKASKRQRQKERQRQRAAVPAGEAGESAAGQAAQTGHQNKKQRQQLEAAAVPMTAPSWRYCCSSWGELLCPITQEPIHNPVVAADGNLYERAAIKAWIARQKAAGQAPCSPLTNLPLEHLMLTPVRALRSLVAGAQAAGLLE</sequence>
<dbReference type="Gene3D" id="3.30.40.10">
    <property type="entry name" value="Zinc/RING finger domain, C3HC4 (zinc finger)"/>
    <property type="match status" value="1"/>
</dbReference>
<feature type="compositionally biased region" description="Polar residues" evidence="1">
    <location>
        <begin position="31"/>
        <end position="45"/>
    </location>
</feature>
<dbReference type="RefSeq" id="XP_005843129.1">
    <property type="nucleotide sequence ID" value="XM_005843067.1"/>
</dbReference>
<keyword evidence="4" id="KW-1185">Reference proteome</keyword>
<dbReference type="InterPro" id="IPR013083">
    <property type="entry name" value="Znf_RING/FYVE/PHD"/>
</dbReference>
<accession>E1ZT01</accession>
<feature type="region of interest" description="Disordered" evidence="1">
    <location>
        <begin position="88"/>
        <end position="140"/>
    </location>
</feature>
<dbReference type="CDD" id="cd16655">
    <property type="entry name" value="RING-Ubox_WDSUB1-like"/>
    <property type="match status" value="1"/>
</dbReference>
<organism evidence="4">
    <name type="scientific">Chlorella variabilis</name>
    <name type="common">Green alga</name>
    <dbReference type="NCBI Taxonomy" id="554065"/>
    <lineage>
        <taxon>Eukaryota</taxon>
        <taxon>Viridiplantae</taxon>
        <taxon>Chlorophyta</taxon>
        <taxon>core chlorophytes</taxon>
        <taxon>Trebouxiophyceae</taxon>
        <taxon>Chlorellales</taxon>
        <taxon>Chlorellaceae</taxon>
        <taxon>Chlorella clade</taxon>
        <taxon>Chlorella</taxon>
    </lineage>
</organism>
<evidence type="ECO:0000313" key="4">
    <source>
        <dbReference type="Proteomes" id="UP000008141"/>
    </source>
</evidence>
<dbReference type="GO" id="GO:0004842">
    <property type="term" value="F:ubiquitin-protein transferase activity"/>
    <property type="evidence" value="ECO:0007669"/>
    <property type="project" value="InterPro"/>
</dbReference>
<protein>
    <recommendedName>
        <fullName evidence="2">U-box domain-containing protein</fullName>
    </recommendedName>
</protein>
<dbReference type="PANTHER" id="PTHR46573:SF1">
    <property type="entry name" value="WD REPEAT, SAM AND U-BOX DOMAIN-CONTAINING PROTEIN 1"/>
    <property type="match status" value="1"/>
</dbReference>
<dbReference type="GeneID" id="17350424"/>
<dbReference type="SUPFAM" id="SSF57850">
    <property type="entry name" value="RING/U-box"/>
    <property type="match status" value="1"/>
</dbReference>
<dbReference type="InterPro" id="IPR052085">
    <property type="entry name" value="WD-SAM-U-box"/>
</dbReference>
<dbReference type="InterPro" id="IPR003613">
    <property type="entry name" value="Ubox_domain"/>
</dbReference>
<gene>
    <name evidence="3" type="ORF">CHLNCDRAFT_141502</name>
</gene>
<feature type="compositionally biased region" description="Low complexity" evidence="1">
    <location>
        <begin position="108"/>
        <end position="128"/>
    </location>
</feature>
<evidence type="ECO:0000313" key="3">
    <source>
        <dbReference type="EMBL" id="EFN51027.1"/>
    </source>
</evidence>
<dbReference type="PROSITE" id="PS51698">
    <property type="entry name" value="U_BOX"/>
    <property type="match status" value="1"/>
</dbReference>
<dbReference type="EMBL" id="GL433869">
    <property type="protein sequence ID" value="EFN51027.1"/>
    <property type="molecule type" value="Genomic_DNA"/>
</dbReference>